<sequence>MSLVYDSADPELPNLPESAHWSDSDYPSDDGSGPSAESVPFSSGTDQLDITQKSDSDSPPAVSQPTQEHQKAAGPHVKVPKSSHRRKHKARSRKYAGSGTKKERTGWEPGIDVRTTNVVMNTPGSWVVVTDYSPDRYRVTHYEVVSETGADDDALDLQLLYAEGGHELDPQAVEAQLKEYRKRAAQTQLAFERGVKTRPLWSHVRWINVNGLSWEAISTIGKHYNLHRLSIEDMIDIPQRTKVDLYPNHLFTVLPLIKVVRTNRPRDAAGNRHASADDSKSLNSRASSLNTVDMTLSERISDERKMRKLSDLDFSSFGEERKKSRKMRNLEIRRPLKSKGLAVGIEQVSIFLTDDNTVITFFEHSAGDITRAILARLAARDTLLRTSDEASILLHSILDAIVDLVYPVTSAYGQRLNEIELDILTNPTISHTQELHLMINELANLKSRITPACNLIHQMREVTNFRKFMSENSVLYMNDIYDHLVSYVDDIESMSRTIENLVNLIFNTLSVETNNSMKQLSLVTVVFLPLSFWAGYFGMNFEKFGNLKEGVGFYWKVTIPFTCVLILLVMWRDIFKKANYSRKYVARIMADIAIERAEKERKLRRRKSLA</sequence>
<dbReference type="PANTHER" id="PTHR46494:SF1">
    <property type="entry name" value="CORA FAMILY METAL ION TRANSPORTER (EUROFUNG)"/>
    <property type="match status" value="1"/>
</dbReference>
<dbReference type="PANTHER" id="PTHR46494">
    <property type="entry name" value="CORA FAMILY METAL ION TRANSPORTER (EUROFUNG)"/>
    <property type="match status" value="1"/>
</dbReference>
<keyword evidence="7 9" id="KW-0472">Membrane</keyword>
<evidence type="ECO:0000313" key="12">
    <source>
        <dbReference type="Proteomes" id="UP000697297"/>
    </source>
</evidence>
<evidence type="ECO:0000256" key="3">
    <source>
        <dbReference type="ARBA" id="ARBA00022448"/>
    </source>
</evidence>
<evidence type="ECO:0000256" key="4">
    <source>
        <dbReference type="ARBA" id="ARBA00022475"/>
    </source>
</evidence>
<evidence type="ECO:0000256" key="1">
    <source>
        <dbReference type="ARBA" id="ARBA00004651"/>
    </source>
</evidence>
<protein>
    <recommendedName>
        <fullName evidence="14">Magnesium transport protein CorA</fullName>
    </recommendedName>
</protein>
<keyword evidence="3" id="KW-0813">Transport</keyword>
<feature type="compositionally biased region" description="Polar residues" evidence="8">
    <location>
        <begin position="40"/>
        <end position="53"/>
    </location>
</feature>
<feature type="transmembrane region" description="Helical" evidence="9">
    <location>
        <begin position="520"/>
        <end position="541"/>
    </location>
</feature>
<dbReference type="Pfam" id="PF01544">
    <property type="entry name" value="CorA"/>
    <property type="match status" value="1"/>
</dbReference>
<dbReference type="InterPro" id="IPR045863">
    <property type="entry name" value="CorA_TM1_TM2"/>
</dbReference>
<evidence type="ECO:0000313" key="13">
    <source>
        <dbReference type="Proteomes" id="UP000738402"/>
    </source>
</evidence>
<evidence type="ECO:0000313" key="10">
    <source>
        <dbReference type="EMBL" id="KAG7723878.1"/>
    </source>
</evidence>
<dbReference type="GO" id="GO:0050897">
    <property type="term" value="F:cobalt ion binding"/>
    <property type="evidence" value="ECO:0007669"/>
    <property type="project" value="TreeGrafter"/>
</dbReference>
<comment type="similarity">
    <text evidence="2">Belongs to the CorA metal ion transporter (MIT) (TC 1.A.35) family.</text>
</comment>
<reference evidence="10 12" key="1">
    <citation type="journal article" date="2021" name="G3 (Bethesda)">
        <title>Genomic diversity, chromosomal rearrangements, and interspecies hybridization in the ogataea polymorpha species complex.</title>
        <authorList>
            <person name="Hanson S.J."/>
            <person name="Cinneide E.O."/>
            <person name="Salzberg L.I."/>
            <person name="Wolfe K.H."/>
            <person name="McGowan J."/>
            <person name="Fitzpatrick D.A."/>
            <person name="Matlin K."/>
        </authorList>
    </citation>
    <scope>NUCLEOTIDE SEQUENCE</scope>
    <source>
        <strain evidence="11">81-436-3</strain>
        <strain evidence="10">83-405-1</strain>
    </source>
</reference>
<feature type="transmembrane region" description="Helical" evidence="9">
    <location>
        <begin position="553"/>
        <end position="571"/>
    </location>
</feature>
<dbReference type="SUPFAM" id="SSF143865">
    <property type="entry name" value="CorA soluble domain-like"/>
    <property type="match status" value="1"/>
</dbReference>
<keyword evidence="6 9" id="KW-1133">Transmembrane helix</keyword>
<dbReference type="InterPro" id="IPR002523">
    <property type="entry name" value="MgTranspt_CorA/ZnTranspt_ZntB"/>
</dbReference>
<keyword evidence="4" id="KW-1003">Cell membrane</keyword>
<dbReference type="Proteomes" id="UP000738402">
    <property type="component" value="Unassembled WGS sequence"/>
</dbReference>
<evidence type="ECO:0008006" key="14">
    <source>
        <dbReference type="Google" id="ProtNLM"/>
    </source>
</evidence>
<proteinExistence type="inferred from homology"/>
<evidence type="ECO:0000256" key="5">
    <source>
        <dbReference type="ARBA" id="ARBA00022692"/>
    </source>
</evidence>
<evidence type="ECO:0000256" key="8">
    <source>
        <dbReference type="SAM" id="MobiDB-lite"/>
    </source>
</evidence>
<dbReference type="GO" id="GO:0015095">
    <property type="term" value="F:magnesium ion transmembrane transporter activity"/>
    <property type="evidence" value="ECO:0007669"/>
    <property type="project" value="TreeGrafter"/>
</dbReference>
<dbReference type="EMBL" id="JAHLUN010000007">
    <property type="protein sequence ID" value="KAG7764801.1"/>
    <property type="molecule type" value="Genomic_DNA"/>
</dbReference>
<accession>A0AAN6HY98</accession>
<evidence type="ECO:0000313" key="11">
    <source>
        <dbReference type="EMBL" id="KAG7764801.1"/>
    </source>
</evidence>
<evidence type="ECO:0000256" key="7">
    <source>
        <dbReference type="ARBA" id="ARBA00023136"/>
    </source>
</evidence>
<keyword evidence="12" id="KW-1185">Reference proteome</keyword>
<comment type="caution">
    <text evidence="10">The sequence shown here is derived from an EMBL/GenBank/DDBJ whole genome shotgun (WGS) entry which is preliminary data.</text>
</comment>
<feature type="region of interest" description="Disordered" evidence="8">
    <location>
        <begin position="1"/>
        <end position="108"/>
    </location>
</feature>
<gene>
    <name evidence="10" type="ORF">KL933_005200</name>
    <name evidence="11" type="ORF">KL946_002668</name>
</gene>
<comment type="subcellular location">
    <subcellularLocation>
        <location evidence="1">Cell membrane</location>
        <topology evidence="1">Multi-pass membrane protein</topology>
    </subcellularLocation>
</comment>
<dbReference type="InterPro" id="IPR045861">
    <property type="entry name" value="CorA_cytoplasmic_dom"/>
</dbReference>
<dbReference type="Proteomes" id="UP000697297">
    <property type="component" value="Unassembled WGS sequence"/>
</dbReference>
<feature type="compositionally biased region" description="Basic residues" evidence="8">
    <location>
        <begin position="78"/>
        <end position="94"/>
    </location>
</feature>
<dbReference type="Gene3D" id="1.20.58.340">
    <property type="entry name" value="Magnesium transport protein CorA, transmembrane region"/>
    <property type="match status" value="2"/>
</dbReference>
<dbReference type="Gene3D" id="3.30.460.20">
    <property type="entry name" value="CorA soluble domain-like"/>
    <property type="match status" value="1"/>
</dbReference>
<dbReference type="EMBL" id="JAHLUH010000021">
    <property type="protein sequence ID" value="KAG7723878.1"/>
    <property type="molecule type" value="Genomic_DNA"/>
</dbReference>
<dbReference type="GO" id="GO:0000287">
    <property type="term" value="F:magnesium ion binding"/>
    <property type="evidence" value="ECO:0007669"/>
    <property type="project" value="TreeGrafter"/>
</dbReference>
<evidence type="ECO:0000256" key="6">
    <source>
        <dbReference type="ARBA" id="ARBA00022989"/>
    </source>
</evidence>
<organism evidence="10 13">
    <name type="scientific">Ogataea haglerorum</name>
    <dbReference type="NCBI Taxonomy" id="1937702"/>
    <lineage>
        <taxon>Eukaryota</taxon>
        <taxon>Fungi</taxon>
        <taxon>Dikarya</taxon>
        <taxon>Ascomycota</taxon>
        <taxon>Saccharomycotina</taxon>
        <taxon>Pichiomycetes</taxon>
        <taxon>Pichiales</taxon>
        <taxon>Pichiaceae</taxon>
        <taxon>Ogataea</taxon>
    </lineage>
</organism>
<keyword evidence="5 9" id="KW-0812">Transmembrane</keyword>
<evidence type="ECO:0000256" key="2">
    <source>
        <dbReference type="ARBA" id="ARBA00009765"/>
    </source>
</evidence>
<name>A0AAN6HY98_9ASCO</name>
<evidence type="ECO:0000256" key="9">
    <source>
        <dbReference type="SAM" id="Phobius"/>
    </source>
</evidence>
<dbReference type="GO" id="GO:0005886">
    <property type="term" value="C:plasma membrane"/>
    <property type="evidence" value="ECO:0007669"/>
    <property type="project" value="UniProtKB-SubCell"/>
</dbReference>
<dbReference type="SUPFAM" id="SSF144083">
    <property type="entry name" value="Magnesium transport protein CorA, transmembrane region"/>
    <property type="match status" value="1"/>
</dbReference>
<dbReference type="AlphaFoldDB" id="A0AAN6HY98"/>
<dbReference type="GO" id="GO:0015087">
    <property type="term" value="F:cobalt ion transmembrane transporter activity"/>
    <property type="evidence" value="ECO:0007669"/>
    <property type="project" value="TreeGrafter"/>
</dbReference>